<feature type="domain" description="Pyridoxamine 5'-phosphate oxidase N-terminal" evidence="2">
    <location>
        <begin position="23"/>
        <end position="139"/>
    </location>
</feature>
<proteinExistence type="predicted"/>
<dbReference type="Pfam" id="PF01243">
    <property type="entry name" value="PNPOx_N"/>
    <property type="match status" value="1"/>
</dbReference>
<dbReference type="SUPFAM" id="SSF50475">
    <property type="entry name" value="FMN-binding split barrel"/>
    <property type="match status" value="1"/>
</dbReference>
<evidence type="ECO:0000313" key="4">
    <source>
        <dbReference type="Proteomes" id="UP000199691"/>
    </source>
</evidence>
<dbReference type="InterPro" id="IPR019920">
    <property type="entry name" value="F420-binding_dom_put"/>
</dbReference>
<dbReference type="PANTHER" id="PTHR35176">
    <property type="entry name" value="HEME OXYGENASE HI_0854-RELATED"/>
    <property type="match status" value="1"/>
</dbReference>
<dbReference type="GO" id="GO:0070967">
    <property type="term" value="F:coenzyme F420 binding"/>
    <property type="evidence" value="ECO:0007669"/>
    <property type="project" value="TreeGrafter"/>
</dbReference>
<dbReference type="EMBL" id="FNIX01000020">
    <property type="protein sequence ID" value="SDP91338.1"/>
    <property type="molecule type" value="Genomic_DNA"/>
</dbReference>
<dbReference type="InterPro" id="IPR052019">
    <property type="entry name" value="F420H2_bilvrd_red/Heme_oxyg"/>
</dbReference>
<evidence type="ECO:0000256" key="1">
    <source>
        <dbReference type="ARBA" id="ARBA00023002"/>
    </source>
</evidence>
<evidence type="ECO:0000259" key="2">
    <source>
        <dbReference type="Pfam" id="PF01243"/>
    </source>
</evidence>
<dbReference type="PANTHER" id="PTHR35176:SF1">
    <property type="entry name" value="F420H(2)-DEPENDENT BILIVERDIN REDUCTASE"/>
    <property type="match status" value="1"/>
</dbReference>
<sequence>MSHMGYTEAPEGWWREFVLAKPARTAKLAVTRKDGSPHVAPVWVDLDGPDVVFLTGRDTVKGRSILRDGRVALCFDDENPPFNFVTITGQAVVDEDAEQLQYWAGRTAARYMGDDRADEFAERNGVPGELLVRVKVDKVVAKVNVSD</sequence>
<dbReference type="InterPro" id="IPR011576">
    <property type="entry name" value="Pyridox_Oxase_N"/>
</dbReference>
<gene>
    <name evidence="3" type="ORF">SAMN05421507_12051</name>
</gene>
<dbReference type="GO" id="GO:0016627">
    <property type="term" value="F:oxidoreductase activity, acting on the CH-CH group of donors"/>
    <property type="evidence" value="ECO:0007669"/>
    <property type="project" value="TreeGrafter"/>
</dbReference>
<keyword evidence="1" id="KW-0560">Oxidoreductase</keyword>
<dbReference type="AlphaFoldDB" id="A0A1H0WL36"/>
<name>A0A1H0WL36_9PSEU</name>
<dbReference type="GO" id="GO:0005829">
    <property type="term" value="C:cytosol"/>
    <property type="evidence" value="ECO:0007669"/>
    <property type="project" value="TreeGrafter"/>
</dbReference>
<dbReference type="InterPro" id="IPR012349">
    <property type="entry name" value="Split_barrel_FMN-bd"/>
</dbReference>
<accession>A0A1H0WL36</accession>
<keyword evidence="4" id="KW-1185">Reference proteome</keyword>
<evidence type="ECO:0000313" key="3">
    <source>
        <dbReference type="EMBL" id="SDP91338.1"/>
    </source>
</evidence>
<dbReference type="Gene3D" id="2.30.110.10">
    <property type="entry name" value="Electron Transport, Fmn-binding Protein, Chain A"/>
    <property type="match status" value="1"/>
</dbReference>
<reference evidence="4" key="1">
    <citation type="submission" date="2016-10" db="EMBL/GenBank/DDBJ databases">
        <authorList>
            <person name="Varghese N."/>
            <person name="Submissions S."/>
        </authorList>
    </citation>
    <scope>NUCLEOTIDE SEQUENCE [LARGE SCALE GENOMIC DNA]</scope>
    <source>
        <strain evidence="4">CGMCC 4.6609</strain>
    </source>
</reference>
<dbReference type="NCBIfam" id="TIGR03618">
    <property type="entry name" value="Rv1155_F420"/>
    <property type="match status" value="1"/>
</dbReference>
<dbReference type="STRING" id="641025.SAMN05421507_12051"/>
<dbReference type="Proteomes" id="UP000199691">
    <property type="component" value="Unassembled WGS sequence"/>
</dbReference>
<organism evidence="3 4">
    <name type="scientific">Lentzea jiangxiensis</name>
    <dbReference type="NCBI Taxonomy" id="641025"/>
    <lineage>
        <taxon>Bacteria</taxon>
        <taxon>Bacillati</taxon>
        <taxon>Actinomycetota</taxon>
        <taxon>Actinomycetes</taxon>
        <taxon>Pseudonocardiales</taxon>
        <taxon>Pseudonocardiaceae</taxon>
        <taxon>Lentzea</taxon>
    </lineage>
</organism>
<protein>
    <recommendedName>
        <fullName evidence="2">Pyridoxamine 5'-phosphate oxidase N-terminal domain-containing protein</fullName>
    </recommendedName>
</protein>